<feature type="domain" description="Major facilitator superfamily (MFS) profile" evidence="7">
    <location>
        <begin position="23"/>
        <end position="429"/>
    </location>
</feature>
<dbReference type="GO" id="GO:0005886">
    <property type="term" value="C:plasma membrane"/>
    <property type="evidence" value="ECO:0007669"/>
    <property type="project" value="UniProtKB-SubCell"/>
</dbReference>
<sequence length="430" mass="46533">MREFAGASEDHLGAAVAKVKQRVLPLFILMFIVNYLDRVNVGFIQQHLKTDLGLDSAAYGLGAGLFFIGYAIFEVPSNLLLQKFGARLWLTRITITWGVVASLMAFARTENEFYALRFALGAAEAGFFPGVIYYFTRWLPSAERGKAIALFLSGSAIASILSGPLSGALMQTSLFGLKGWQSMLFVEGLFSVVIGIGAWFWLDSLPRDARWLSTEQKAALENTIDAEQREREAGQTQRPGVFSLLRDPQIILFCVVYFAIQLTIYAATFWLPSIIRKMGDLTDLQVGFLNSVPWTISIVGMYLAAAGAARWKRPQLWVAGALIIAATGMFLSTTGGPIFAFVAICFAALGFKSASSLFWPIPQGYLDARIAAAVIALINSLGNLGGFVAPTVFGQLEKATGSVQYGLYGLAAASVLAAGLVFLARTKPKA</sequence>
<dbReference type="Proteomes" id="UP000092093">
    <property type="component" value="Unassembled WGS sequence"/>
</dbReference>
<proteinExistence type="predicted"/>
<feature type="transmembrane region" description="Helical" evidence="6">
    <location>
        <begin position="291"/>
        <end position="309"/>
    </location>
</feature>
<evidence type="ECO:0000256" key="5">
    <source>
        <dbReference type="ARBA" id="ARBA00023136"/>
    </source>
</evidence>
<comment type="subcellular location">
    <subcellularLocation>
        <location evidence="1">Cell membrane</location>
        <topology evidence="1">Multi-pass membrane protein</topology>
    </subcellularLocation>
</comment>
<evidence type="ECO:0000313" key="9">
    <source>
        <dbReference type="Proteomes" id="UP000092093"/>
    </source>
</evidence>
<name>A0A1B7WPG2_APHFL</name>
<keyword evidence="5 6" id="KW-0472">Membrane</keyword>
<evidence type="ECO:0000313" key="8">
    <source>
        <dbReference type="EMBL" id="OBQ38970.1"/>
    </source>
</evidence>
<feature type="transmembrane region" description="Helical" evidence="6">
    <location>
        <begin position="88"/>
        <end position="107"/>
    </location>
</feature>
<evidence type="ECO:0000256" key="3">
    <source>
        <dbReference type="ARBA" id="ARBA00022692"/>
    </source>
</evidence>
<dbReference type="InterPro" id="IPR020846">
    <property type="entry name" value="MFS_dom"/>
</dbReference>
<dbReference type="PANTHER" id="PTHR43791">
    <property type="entry name" value="PERMEASE-RELATED"/>
    <property type="match status" value="1"/>
</dbReference>
<dbReference type="Pfam" id="PF07690">
    <property type="entry name" value="MFS_1"/>
    <property type="match status" value="1"/>
</dbReference>
<dbReference type="GO" id="GO:0022857">
    <property type="term" value="F:transmembrane transporter activity"/>
    <property type="evidence" value="ECO:0007669"/>
    <property type="project" value="InterPro"/>
</dbReference>
<dbReference type="CDD" id="cd17319">
    <property type="entry name" value="MFS_ExuT_GudP_like"/>
    <property type="match status" value="1"/>
</dbReference>
<dbReference type="Gene3D" id="1.20.1250.20">
    <property type="entry name" value="MFS general substrate transporter like domains"/>
    <property type="match status" value="2"/>
</dbReference>
<feature type="transmembrane region" description="Helical" evidence="6">
    <location>
        <begin position="182"/>
        <end position="202"/>
    </location>
</feature>
<reference evidence="8 9" key="1">
    <citation type="submission" date="2015-09" db="EMBL/GenBank/DDBJ databases">
        <title>Aphanizomenon flos-aquae WA102.</title>
        <authorList>
            <person name="Driscoll C."/>
        </authorList>
    </citation>
    <scope>NUCLEOTIDE SEQUENCE [LARGE SCALE GENOMIC DNA]</scope>
    <source>
        <strain evidence="8">WA102</strain>
    </source>
</reference>
<feature type="transmembrane region" description="Helical" evidence="6">
    <location>
        <begin position="56"/>
        <end position="76"/>
    </location>
</feature>
<accession>A0A1B7WPG2</accession>
<evidence type="ECO:0000259" key="7">
    <source>
        <dbReference type="PROSITE" id="PS50850"/>
    </source>
</evidence>
<evidence type="ECO:0000256" key="6">
    <source>
        <dbReference type="SAM" id="Phobius"/>
    </source>
</evidence>
<comment type="caution">
    <text evidence="8">The sequence shown here is derived from an EMBL/GenBank/DDBJ whole genome shotgun (WGS) entry which is preliminary data.</text>
</comment>
<dbReference type="SUPFAM" id="SSF103473">
    <property type="entry name" value="MFS general substrate transporter"/>
    <property type="match status" value="1"/>
</dbReference>
<dbReference type="AlphaFoldDB" id="A0A1B7WPG2"/>
<gene>
    <name evidence="8" type="ORF">AN484_23755</name>
</gene>
<dbReference type="FunFam" id="1.20.1250.20:FF:000018">
    <property type="entry name" value="MFS transporter permease"/>
    <property type="match status" value="1"/>
</dbReference>
<dbReference type="InterPro" id="IPR011701">
    <property type="entry name" value="MFS"/>
</dbReference>
<feature type="transmembrane region" description="Helical" evidence="6">
    <location>
        <begin position="23"/>
        <end position="44"/>
    </location>
</feature>
<dbReference type="PROSITE" id="PS50850">
    <property type="entry name" value="MFS"/>
    <property type="match status" value="1"/>
</dbReference>
<dbReference type="PATRIC" id="fig|1710896.3.peg.2257"/>
<evidence type="ECO:0000256" key="2">
    <source>
        <dbReference type="ARBA" id="ARBA00022448"/>
    </source>
</evidence>
<evidence type="ECO:0000256" key="1">
    <source>
        <dbReference type="ARBA" id="ARBA00004651"/>
    </source>
</evidence>
<feature type="transmembrane region" description="Helical" evidence="6">
    <location>
        <begin position="405"/>
        <end position="424"/>
    </location>
</feature>
<keyword evidence="2" id="KW-0813">Transport</keyword>
<evidence type="ECO:0000256" key="4">
    <source>
        <dbReference type="ARBA" id="ARBA00022989"/>
    </source>
</evidence>
<keyword evidence="4 6" id="KW-1133">Transmembrane helix</keyword>
<keyword evidence="3 6" id="KW-0812">Transmembrane</keyword>
<feature type="transmembrane region" description="Helical" evidence="6">
    <location>
        <begin position="147"/>
        <end position="170"/>
    </location>
</feature>
<feature type="transmembrane region" description="Helical" evidence="6">
    <location>
        <begin position="113"/>
        <end position="135"/>
    </location>
</feature>
<organism evidence="8 9">
    <name type="scientific">Aphanizomenon flos-aquae WA102</name>
    <dbReference type="NCBI Taxonomy" id="1710896"/>
    <lineage>
        <taxon>Bacteria</taxon>
        <taxon>Bacillati</taxon>
        <taxon>Cyanobacteriota</taxon>
        <taxon>Cyanophyceae</taxon>
        <taxon>Nostocales</taxon>
        <taxon>Aphanizomenonaceae</taxon>
        <taxon>Aphanizomenon</taxon>
    </lineage>
</organism>
<feature type="transmembrane region" description="Helical" evidence="6">
    <location>
        <begin position="316"/>
        <end position="332"/>
    </location>
</feature>
<dbReference type="InterPro" id="IPR036259">
    <property type="entry name" value="MFS_trans_sf"/>
</dbReference>
<feature type="transmembrane region" description="Helical" evidence="6">
    <location>
        <begin position="371"/>
        <end position="393"/>
    </location>
</feature>
<dbReference type="PANTHER" id="PTHR43791:SF36">
    <property type="entry name" value="TRANSPORTER, PUTATIVE (AFU_ORTHOLOGUE AFUA_6G08340)-RELATED"/>
    <property type="match status" value="1"/>
</dbReference>
<feature type="transmembrane region" description="Helical" evidence="6">
    <location>
        <begin position="250"/>
        <end position="271"/>
    </location>
</feature>
<dbReference type="EMBL" id="LJOW01000210">
    <property type="protein sequence ID" value="OBQ38970.1"/>
    <property type="molecule type" value="Genomic_DNA"/>
</dbReference>
<protein>
    <submittedName>
        <fullName evidence="8">MFS transporter</fullName>
    </submittedName>
</protein>
<feature type="transmembrane region" description="Helical" evidence="6">
    <location>
        <begin position="338"/>
        <end position="359"/>
    </location>
</feature>